<reference evidence="1" key="1">
    <citation type="journal article" date="2015" name="Nature">
        <title>Complex archaea that bridge the gap between prokaryotes and eukaryotes.</title>
        <authorList>
            <person name="Spang A."/>
            <person name="Saw J.H."/>
            <person name="Jorgensen S.L."/>
            <person name="Zaremba-Niedzwiedzka K."/>
            <person name="Martijn J."/>
            <person name="Lind A.E."/>
            <person name="van Eijk R."/>
            <person name="Schleper C."/>
            <person name="Guy L."/>
            <person name="Ettema T.J."/>
        </authorList>
    </citation>
    <scope>NUCLEOTIDE SEQUENCE</scope>
</reference>
<dbReference type="AlphaFoldDB" id="A0A0F9QMT3"/>
<dbReference type="EMBL" id="LAZR01004664">
    <property type="protein sequence ID" value="KKN06643.1"/>
    <property type="molecule type" value="Genomic_DNA"/>
</dbReference>
<comment type="caution">
    <text evidence="1">The sequence shown here is derived from an EMBL/GenBank/DDBJ whole genome shotgun (WGS) entry which is preliminary data.</text>
</comment>
<accession>A0A0F9QMT3</accession>
<organism evidence="1">
    <name type="scientific">marine sediment metagenome</name>
    <dbReference type="NCBI Taxonomy" id="412755"/>
    <lineage>
        <taxon>unclassified sequences</taxon>
        <taxon>metagenomes</taxon>
        <taxon>ecological metagenomes</taxon>
    </lineage>
</organism>
<protein>
    <submittedName>
        <fullName evidence="1">Uncharacterized protein</fullName>
    </submittedName>
</protein>
<sequence length="80" mass="9076">MIKLKDLLTEKQDKLRDKGVAVAMVNKMQNEIRNARAAVDKSLRRLPNNLKHAQKHGYESELMEFVDALQTASNALRAAE</sequence>
<name>A0A0F9QMT3_9ZZZZ</name>
<gene>
    <name evidence="1" type="ORF">LCGC14_1075240</name>
</gene>
<proteinExistence type="predicted"/>
<evidence type="ECO:0000313" key="1">
    <source>
        <dbReference type="EMBL" id="KKN06643.1"/>
    </source>
</evidence>